<sequence length="212" mass="22726">GTVASYLSLHPGVDRFLLVKDIVSALVYLHTEGVVHGDLRGANILVDAAGRACVASFGFSCLPSPTSQIQQGPGESIISSDTVAWRAPELLEAAIANASARPTMASDIYSFGCLIYEMFTGKHPFWDVAKRSNAAFRARKIMRAVLENGSRPSKPRAHEDAFRANGMTEEVWAAMENCWAHDAGARPAASDLASGRFLVGIISDNRPTSAAY</sequence>
<dbReference type="GO" id="GO:0007165">
    <property type="term" value="P:signal transduction"/>
    <property type="evidence" value="ECO:0007669"/>
    <property type="project" value="TreeGrafter"/>
</dbReference>
<dbReference type="SUPFAM" id="SSF56112">
    <property type="entry name" value="Protein kinase-like (PK-like)"/>
    <property type="match status" value="1"/>
</dbReference>
<dbReference type="EMBL" id="QPFP01000023">
    <property type="protein sequence ID" value="TEB30398.1"/>
    <property type="molecule type" value="Genomic_DNA"/>
</dbReference>
<dbReference type="GO" id="GO:0005524">
    <property type="term" value="F:ATP binding"/>
    <property type="evidence" value="ECO:0007669"/>
    <property type="project" value="InterPro"/>
</dbReference>
<gene>
    <name evidence="2" type="ORF">FA13DRAFT_1630691</name>
</gene>
<keyword evidence="3" id="KW-1185">Reference proteome</keyword>
<dbReference type="STRING" id="71717.A0A4Y7T8W7"/>
<dbReference type="PANTHER" id="PTHR23257">
    <property type="entry name" value="SERINE-THREONINE PROTEIN KINASE"/>
    <property type="match status" value="1"/>
</dbReference>
<keyword evidence="2" id="KW-0808">Transferase</keyword>
<keyword evidence="2" id="KW-0418">Kinase</keyword>
<dbReference type="Gene3D" id="1.10.510.10">
    <property type="entry name" value="Transferase(Phosphotransferase) domain 1"/>
    <property type="match status" value="1"/>
</dbReference>
<dbReference type="GO" id="GO:0005737">
    <property type="term" value="C:cytoplasm"/>
    <property type="evidence" value="ECO:0007669"/>
    <property type="project" value="TreeGrafter"/>
</dbReference>
<dbReference type="InterPro" id="IPR000719">
    <property type="entry name" value="Prot_kinase_dom"/>
</dbReference>
<dbReference type="InterPro" id="IPR008266">
    <property type="entry name" value="Tyr_kinase_AS"/>
</dbReference>
<comment type="caution">
    <text evidence="2">The sequence shown here is derived from an EMBL/GenBank/DDBJ whole genome shotgun (WGS) entry which is preliminary data.</text>
</comment>
<name>A0A4Y7T8W7_COPMI</name>
<reference evidence="2 3" key="1">
    <citation type="journal article" date="2019" name="Nat. Ecol. Evol.">
        <title>Megaphylogeny resolves global patterns of mushroom evolution.</title>
        <authorList>
            <person name="Varga T."/>
            <person name="Krizsan K."/>
            <person name="Foldi C."/>
            <person name="Dima B."/>
            <person name="Sanchez-Garcia M."/>
            <person name="Sanchez-Ramirez S."/>
            <person name="Szollosi G.J."/>
            <person name="Szarkandi J.G."/>
            <person name="Papp V."/>
            <person name="Albert L."/>
            <person name="Andreopoulos W."/>
            <person name="Angelini C."/>
            <person name="Antonin V."/>
            <person name="Barry K.W."/>
            <person name="Bougher N.L."/>
            <person name="Buchanan P."/>
            <person name="Buyck B."/>
            <person name="Bense V."/>
            <person name="Catcheside P."/>
            <person name="Chovatia M."/>
            <person name="Cooper J."/>
            <person name="Damon W."/>
            <person name="Desjardin D."/>
            <person name="Finy P."/>
            <person name="Geml J."/>
            <person name="Haridas S."/>
            <person name="Hughes K."/>
            <person name="Justo A."/>
            <person name="Karasinski D."/>
            <person name="Kautmanova I."/>
            <person name="Kiss B."/>
            <person name="Kocsube S."/>
            <person name="Kotiranta H."/>
            <person name="LaButti K.M."/>
            <person name="Lechner B.E."/>
            <person name="Liimatainen K."/>
            <person name="Lipzen A."/>
            <person name="Lukacs Z."/>
            <person name="Mihaltcheva S."/>
            <person name="Morgado L.N."/>
            <person name="Niskanen T."/>
            <person name="Noordeloos M.E."/>
            <person name="Ohm R.A."/>
            <person name="Ortiz-Santana B."/>
            <person name="Ovrebo C."/>
            <person name="Racz N."/>
            <person name="Riley R."/>
            <person name="Savchenko A."/>
            <person name="Shiryaev A."/>
            <person name="Soop K."/>
            <person name="Spirin V."/>
            <person name="Szebenyi C."/>
            <person name="Tomsovsky M."/>
            <person name="Tulloss R.E."/>
            <person name="Uehling J."/>
            <person name="Grigoriev I.V."/>
            <person name="Vagvolgyi C."/>
            <person name="Papp T."/>
            <person name="Martin F.M."/>
            <person name="Miettinen O."/>
            <person name="Hibbett D.S."/>
            <person name="Nagy L.G."/>
        </authorList>
    </citation>
    <scope>NUCLEOTIDE SEQUENCE [LARGE SCALE GENOMIC DNA]</scope>
    <source>
        <strain evidence="2 3">FP101781</strain>
    </source>
</reference>
<evidence type="ECO:0000313" key="3">
    <source>
        <dbReference type="Proteomes" id="UP000298030"/>
    </source>
</evidence>
<feature type="non-terminal residue" evidence="2">
    <location>
        <position position="1"/>
    </location>
</feature>
<dbReference type="AlphaFoldDB" id="A0A4Y7T8W7"/>
<dbReference type="InterPro" id="IPR011009">
    <property type="entry name" value="Kinase-like_dom_sf"/>
</dbReference>
<evidence type="ECO:0000259" key="1">
    <source>
        <dbReference type="PROSITE" id="PS50011"/>
    </source>
</evidence>
<feature type="domain" description="Protein kinase" evidence="1">
    <location>
        <begin position="1"/>
        <end position="198"/>
    </location>
</feature>
<dbReference type="Proteomes" id="UP000298030">
    <property type="component" value="Unassembled WGS sequence"/>
</dbReference>
<dbReference type="PROSITE" id="PS50011">
    <property type="entry name" value="PROTEIN_KINASE_DOM"/>
    <property type="match status" value="1"/>
</dbReference>
<accession>A0A4Y7T8W7</accession>
<dbReference type="OrthoDB" id="26722at2759"/>
<protein>
    <submittedName>
        <fullName evidence="2">Kinase-like protein</fullName>
    </submittedName>
</protein>
<dbReference type="PROSITE" id="PS00109">
    <property type="entry name" value="PROTEIN_KINASE_TYR"/>
    <property type="match status" value="1"/>
</dbReference>
<proteinExistence type="predicted"/>
<organism evidence="2 3">
    <name type="scientific">Coprinellus micaceus</name>
    <name type="common">Glistening ink-cap mushroom</name>
    <name type="synonym">Coprinus micaceus</name>
    <dbReference type="NCBI Taxonomy" id="71717"/>
    <lineage>
        <taxon>Eukaryota</taxon>
        <taxon>Fungi</taxon>
        <taxon>Dikarya</taxon>
        <taxon>Basidiomycota</taxon>
        <taxon>Agaricomycotina</taxon>
        <taxon>Agaricomycetes</taxon>
        <taxon>Agaricomycetidae</taxon>
        <taxon>Agaricales</taxon>
        <taxon>Agaricineae</taxon>
        <taxon>Psathyrellaceae</taxon>
        <taxon>Coprinellus</taxon>
    </lineage>
</organism>
<dbReference type="InterPro" id="IPR050167">
    <property type="entry name" value="Ser_Thr_protein_kinase"/>
</dbReference>
<evidence type="ECO:0000313" key="2">
    <source>
        <dbReference type="EMBL" id="TEB30398.1"/>
    </source>
</evidence>
<dbReference type="GO" id="GO:0004672">
    <property type="term" value="F:protein kinase activity"/>
    <property type="evidence" value="ECO:0007669"/>
    <property type="project" value="InterPro"/>
</dbReference>
<dbReference type="Pfam" id="PF00069">
    <property type="entry name" value="Pkinase"/>
    <property type="match status" value="1"/>
</dbReference>